<dbReference type="GO" id="GO:0005768">
    <property type="term" value="C:endosome"/>
    <property type="evidence" value="ECO:0007669"/>
    <property type="project" value="TreeGrafter"/>
</dbReference>
<feature type="region of interest" description="Disordered" evidence="2">
    <location>
        <begin position="526"/>
        <end position="587"/>
    </location>
</feature>
<feature type="compositionally biased region" description="Polar residues" evidence="2">
    <location>
        <begin position="568"/>
        <end position="583"/>
    </location>
</feature>
<gene>
    <name evidence="3" type="ORF">SPI_08374</name>
</gene>
<dbReference type="STRING" id="1081102.A0A167N957"/>
<accession>A0A167N957</accession>
<dbReference type="GO" id="GO:0000149">
    <property type="term" value="F:SNARE binding"/>
    <property type="evidence" value="ECO:0007669"/>
    <property type="project" value="TreeGrafter"/>
</dbReference>
<keyword evidence="4" id="KW-1185">Reference proteome</keyword>
<sequence>MMAALQSSPYLLPQHRKLRHLRGIYLRNLTFAHPRKYSIDDATINKSPEKQAALRQVPALQHAHSSGNLRTDKARHRRVTLSGATAQARQRILEQALESSTAEAFFSLHCDGAEEPLYVSEVEAKAANFNFRFFDLSERDPYISRSSQMTVRVWVCRAGAWSLLVEDNVDLRALGCIGSSLQGTRFPPNCLVFQLLDGIYMFGATDCVTPPKQAPALPTASYNALMRLTNLENTLQDSFATQDKLAAQINDLLAHEEPSELPEAEAHARRVARGVSHQRRLVSAATKKRDDIAASIQARRAAIAGGRALQQKAEADVAHAAQKLASSRATVRKTLDAIRGQRRRVCEDLMRIVPIVPAPSGQPLSFHICGLPLPNTEQGGSVLGLGSPMSEDALSAALGYVALLANALQSYLSVALPYKITAYGSRSVIRDDISKLPDQQRDFPLYVPRGGHSSQYRFDYGWFLLNKDVETLCAAQGLKVVDIRHTLPNLKYLLYVCSAGSEDLPERKKGGVRGLWMGHLQRHSVASSDRADDGASINSADSRQDSVDSFGIPARRQPPVGAAADAANQKNSAISQPMSSPSTLHLPFDEETVTWTLRTKGMRENADG</sequence>
<dbReference type="PANTHER" id="PTHR15157">
    <property type="entry name" value="UV RADIATION RESISTANCE-ASSOCIATED GENE PROTEIN"/>
    <property type="match status" value="1"/>
</dbReference>
<dbReference type="GO" id="GO:0035493">
    <property type="term" value="P:SNARE complex assembly"/>
    <property type="evidence" value="ECO:0007669"/>
    <property type="project" value="TreeGrafter"/>
</dbReference>
<dbReference type="AlphaFoldDB" id="A0A167N957"/>
<name>A0A167N957_9HYPO</name>
<reference evidence="3 4" key="1">
    <citation type="journal article" date="2016" name="Genome Biol. Evol.">
        <title>Divergent and convergent evolution of fungal pathogenicity.</title>
        <authorList>
            <person name="Shang Y."/>
            <person name="Xiao G."/>
            <person name="Zheng P."/>
            <person name="Cen K."/>
            <person name="Zhan S."/>
            <person name="Wang C."/>
        </authorList>
    </citation>
    <scope>NUCLEOTIDE SEQUENCE [LARGE SCALE GENOMIC DNA]</scope>
    <source>
        <strain evidence="3 4">RCEF 264</strain>
    </source>
</reference>
<evidence type="ECO:0000313" key="4">
    <source>
        <dbReference type="Proteomes" id="UP000076874"/>
    </source>
</evidence>
<evidence type="ECO:0000313" key="3">
    <source>
        <dbReference type="EMBL" id="OAA55279.1"/>
    </source>
</evidence>
<protein>
    <submittedName>
        <fullName evidence="3">Uv radiation resistance protein</fullName>
    </submittedName>
</protein>
<dbReference type="GO" id="GO:0000323">
    <property type="term" value="C:lytic vacuole"/>
    <property type="evidence" value="ECO:0007669"/>
    <property type="project" value="TreeGrafter"/>
</dbReference>
<evidence type="ECO:0000256" key="1">
    <source>
        <dbReference type="ARBA" id="ARBA00023054"/>
    </source>
</evidence>
<dbReference type="PANTHER" id="PTHR15157:SF5">
    <property type="entry name" value="UV RADIATION RESISTANCE-ASSOCIATED GENE PROTEIN"/>
    <property type="match status" value="1"/>
</dbReference>
<comment type="caution">
    <text evidence="3">The sequence shown here is derived from an EMBL/GenBank/DDBJ whole genome shotgun (WGS) entry which is preliminary data.</text>
</comment>
<dbReference type="Proteomes" id="UP000076874">
    <property type="component" value="Unassembled WGS sequence"/>
</dbReference>
<evidence type="ECO:0000256" key="2">
    <source>
        <dbReference type="SAM" id="MobiDB-lite"/>
    </source>
</evidence>
<dbReference type="EMBL" id="AZHD01000020">
    <property type="protein sequence ID" value="OAA55279.1"/>
    <property type="molecule type" value="Genomic_DNA"/>
</dbReference>
<dbReference type="OrthoDB" id="72772at2759"/>
<proteinExistence type="predicted"/>
<keyword evidence="1" id="KW-0175">Coiled coil</keyword>
<organism evidence="3 4">
    <name type="scientific">Niveomyces insectorum RCEF 264</name>
    <dbReference type="NCBI Taxonomy" id="1081102"/>
    <lineage>
        <taxon>Eukaryota</taxon>
        <taxon>Fungi</taxon>
        <taxon>Dikarya</taxon>
        <taxon>Ascomycota</taxon>
        <taxon>Pezizomycotina</taxon>
        <taxon>Sordariomycetes</taxon>
        <taxon>Hypocreomycetidae</taxon>
        <taxon>Hypocreales</taxon>
        <taxon>Cordycipitaceae</taxon>
        <taxon>Niveomyces</taxon>
    </lineage>
</organism>